<sequence>MQKLSSLKNSDFLKNIGKMMSGTGAAHLLGIAVYPVLTRIYTPEQIGVYATFVSFFMIYAAVSTLRYEYATLIPRTQHAANNVTFLSFTVLLTSALFLLLILLLFGPQLRELLNLQELGRLIYLLPVSVLTYCMFMILTFHYNRLKQYGSIATAKVTAASSIAGGQAGLGFGGFQSFGMVVGKVLGDVAGVLFLIWKRRKIEGSMRAGVSPKRMAAMAKRYKNFAYYNTPHALTTTTSSNFPVLLFNSFFSEAIAGFYAMAAKICYSPVQVVAHAAYQVFSQRVAEKYGNRDRIIPFIHSNLALLAGVGFFPFLILFFISPQLFPWLLGEGWEMTGKFVQILTPFIFLVFIATPMNFIPLMLNRQRKAFIIDLIYLLLRLAALSVGIWYQDVMLAIILYSAVGVSVNLYQLSWFYAIARKAERELFPV</sequence>
<keyword evidence="2" id="KW-1003">Cell membrane</keyword>
<keyword evidence="8" id="KW-1185">Reference proteome</keyword>
<evidence type="ECO:0000313" key="7">
    <source>
        <dbReference type="EMBL" id="AXI99737.1"/>
    </source>
</evidence>
<evidence type="ECO:0000256" key="6">
    <source>
        <dbReference type="SAM" id="Phobius"/>
    </source>
</evidence>
<comment type="subcellular location">
    <subcellularLocation>
        <location evidence="1">Cell membrane</location>
        <topology evidence="1">Multi-pass membrane protein</topology>
    </subcellularLocation>
</comment>
<evidence type="ECO:0000256" key="5">
    <source>
        <dbReference type="ARBA" id="ARBA00023136"/>
    </source>
</evidence>
<dbReference type="AlphaFoldDB" id="A0A345UGY6"/>
<dbReference type="KEGG" id="cprv:CYPRO_0451"/>
<dbReference type="GO" id="GO:0005886">
    <property type="term" value="C:plasma membrane"/>
    <property type="evidence" value="ECO:0007669"/>
    <property type="project" value="UniProtKB-SubCell"/>
</dbReference>
<evidence type="ECO:0000313" key="8">
    <source>
        <dbReference type="Proteomes" id="UP000254808"/>
    </source>
</evidence>
<feature type="transmembrane region" description="Helical" evidence="6">
    <location>
        <begin position="46"/>
        <end position="65"/>
    </location>
</feature>
<feature type="transmembrane region" description="Helical" evidence="6">
    <location>
        <begin position="21"/>
        <end position="40"/>
    </location>
</feature>
<evidence type="ECO:0000256" key="1">
    <source>
        <dbReference type="ARBA" id="ARBA00004651"/>
    </source>
</evidence>
<keyword evidence="3 6" id="KW-0812">Transmembrane</keyword>
<feature type="transmembrane region" description="Helical" evidence="6">
    <location>
        <begin position="297"/>
        <end position="319"/>
    </location>
</feature>
<accession>A0A345UGY6</accession>
<feature type="transmembrane region" description="Helical" evidence="6">
    <location>
        <begin position="369"/>
        <end position="390"/>
    </location>
</feature>
<dbReference type="EMBL" id="CP027806">
    <property type="protein sequence ID" value="AXI99737.1"/>
    <property type="molecule type" value="Genomic_DNA"/>
</dbReference>
<keyword evidence="5 6" id="KW-0472">Membrane</keyword>
<dbReference type="PANTHER" id="PTHR30250:SF28">
    <property type="entry name" value="POLYSACCHARIDE BIOSYNTHESIS PROTEIN"/>
    <property type="match status" value="1"/>
</dbReference>
<dbReference type="RefSeq" id="WP_240644896.1">
    <property type="nucleotide sequence ID" value="NZ_CP027806.1"/>
</dbReference>
<organism evidence="7 8">
    <name type="scientific">Cyclonatronum proteinivorum</name>
    <dbReference type="NCBI Taxonomy" id="1457365"/>
    <lineage>
        <taxon>Bacteria</taxon>
        <taxon>Pseudomonadati</taxon>
        <taxon>Balneolota</taxon>
        <taxon>Balneolia</taxon>
        <taxon>Balneolales</taxon>
        <taxon>Cyclonatronaceae</taxon>
        <taxon>Cyclonatronum</taxon>
    </lineage>
</organism>
<evidence type="ECO:0000256" key="4">
    <source>
        <dbReference type="ARBA" id="ARBA00022989"/>
    </source>
</evidence>
<feature type="transmembrane region" description="Helical" evidence="6">
    <location>
        <begin position="121"/>
        <end position="140"/>
    </location>
</feature>
<reference evidence="7 8" key="1">
    <citation type="submission" date="2018-03" db="EMBL/GenBank/DDBJ databases">
        <title>Phenotypic and genomic properties of Cyclonatronum proteinivorum gen. nov., sp. nov., a haloalkaliphilic bacteroidete from soda lakes possessing Na+-translocating rhodopsin.</title>
        <authorList>
            <person name="Toshchakov S.V."/>
            <person name="Korzhenkov A."/>
            <person name="Samarov N.I."/>
            <person name="Kublanov I.V."/>
            <person name="Muntyan M.S."/>
            <person name="Sorokin D.Y."/>
        </authorList>
    </citation>
    <scope>NUCLEOTIDE SEQUENCE [LARGE SCALE GENOMIC DNA]</scope>
    <source>
        <strain evidence="7 8">Omega</strain>
    </source>
</reference>
<dbReference type="Proteomes" id="UP000254808">
    <property type="component" value="Chromosome"/>
</dbReference>
<feature type="transmembrane region" description="Helical" evidence="6">
    <location>
        <begin position="177"/>
        <end position="196"/>
    </location>
</feature>
<keyword evidence="4 6" id="KW-1133">Transmembrane helix</keyword>
<feature type="transmembrane region" description="Helical" evidence="6">
    <location>
        <begin position="85"/>
        <end position="109"/>
    </location>
</feature>
<dbReference type="InterPro" id="IPR050833">
    <property type="entry name" value="Poly_Biosynth_Transport"/>
</dbReference>
<proteinExistence type="predicted"/>
<feature type="transmembrane region" description="Helical" evidence="6">
    <location>
        <begin position="396"/>
        <end position="418"/>
    </location>
</feature>
<dbReference type="PANTHER" id="PTHR30250">
    <property type="entry name" value="PST FAMILY PREDICTED COLANIC ACID TRANSPORTER"/>
    <property type="match status" value="1"/>
</dbReference>
<feature type="transmembrane region" description="Helical" evidence="6">
    <location>
        <begin position="339"/>
        <end position="362"/>
    </location>
</feature>
<protein>
    <submittedName>
        <fullName evidence="7">Membrane protein involved in the export of O-antigen and teichoic acid</fullName>
    </submittedName>
</protein>
<evidence type="ECO:0000256" key="2">
    <source>
        <dbReference type="ARBA" id="ARBA00022475"/>
    </source>
</evidence>
<name>A0A345UGY6_9BACT</name>
<evidence type="ECO:0000256" key="3">
    <source>
        <dbReference type="ARBA" id="ARBA00022692"/>
    </source>
</evidence>
<dbReference type="Pfam" id="PF13440">
    <property type="entry name" value="Polysacc_synt_3"/>
    <property type="match status" value="1"/>
</dbReference>
<gene>
    <name evidence="7" type="ORF">CYPRO_0451</name>
</gene>